<protein>
    <submittedName>
        <fullName evidence="1">Uncharacterized protein</fullName>
    </submittedName>
</protein>
<dbReference type="EMBL" id="JACHJV010000002">
    <property type="protein sequence ID" value="MBB4928169.1"/>
    <property type="molecule type" value="Genomic_DNA"/>
</dbReference>
<dbReference type="RefSeq" id="WP_184945134.1">
    <property type="nucleotide sequence ID" value="NZ_JACHJV010000002.1"/>
</dbReference>
<dbReference type="Proteomes" id="UP000540506">
    <property type="component" value="Unassembled WGS sequence"/>
</dbReference>
<organism evidence="1 2">
    <name type="scientific">Kitasatospora kifunensis</name>
    <name type="common">Streptomyces kifunensis</name>
    <dbReference type="NCBI Taxonomy" id="58351"/>
    <lineage>
        <taxon>Bacteria</taxon>
        <taxon>Bacillati</taxon>
        <taxon>Actinomycetota</taxon>
        <taxon>Actinomycetes</taxon>
        <taxon>Kitasatosporales</taxon>
        <taxon>Streptomycetaceae</taxon>
        <taxon>Kitasatospora</taxon>
    </lineage>
</organism>
<evidence type="ECO:0000313" key="1">
    <source>
        <dbReference type="EMBL" id="MBB4928169.1"/>
    </source>
</evidence>
<comment type="caution">
    <text evidence="1">The sequence shown here is derived from an EMBL/GenBank/DDBJ whole genome shotgun (WGS) entry which is preliminary data.</text>
</comment>
<reference evidence="1 2" key="1">
    <citation type="submission" date="2020-08" db="EMBL/GenBank/DDBJ databases">
        <title>Sequencing the genomes of 1000 actinobacteria strains.</title>
        <authorList>
            <person name="Klenk H.-P."/>
        </authorList>
    </citation>
    <scope>NUCLEOTIDE SEQUENCE [LARGE SCALE GENOMIC DNA]</scope>
    <source>
        <strain evidence="1 2">DSM 41654</strain>
    </source>
</reference>
<sequence length="104" mass="10340">MTLLSSRRTAGRSDRCGRRIIRTALIALTTAPLLALAVPAEATGILGVGVVMPGSAQAGTPTSAEVDVYGSQGTAPNAVEVFTLTGAPATMTAVLDLTDLGASG</sequence>
<proteinExistence type="predicted"/>
<accession>A0A7W7VZW8</accession>
<name>A0A7W7VZW8_KITKI</name>
<keyword evidence="2" id="KW-1185">Reference proteome</keyword>
<dbReference type="AlphaFoldDB" id="A0A7W7VZW8"/>
<gene>
    <name evidence="1" type="ORF">FHR34_007264</name>
</gene>
<evidence type="ECO:0000313" key="2">
    <source>
        <dbReference type="Proteomes" id="UP000540506"/>
    </source>
</evidence>